<gene>
    <name evidence="2" type="ORF">GCM10017600_06760</name>
</gene>
<protein>
    <recommendedName>
        <fullName evidence="1">HTH cro/C1-type domain-containing protein</fullName>
    </recommendedName>
</protein>
<evidence type="ECO:0000259" key="1">
    <source>
        <dbReference type="PROSITE" id="PS50943"/>
    </source>
</evidence>
<dbReference type="SMART" id="SM00530">
    <property type="entry name" value="HTH_XRE"/>
    <property type="match status" value="1"/>
</dbReference>
<dbReference type="CDD" id="cd00093">
    <property type="entry name" value="HTH_XRE"/>
    <property type="match status" value="1"/>
</dbReference>
<dbReference type="PROSITE" id="PS50943">
    <property type="entry name" value="HTH_CROC1"/>
    <property type="match status" value="1"/>
</dbReference>
<feature type="domain" description="HTH cro/C1-type" evidence="1">
    <location>
        <begin position="69"/>
        <end position="123"/>
    </location>
</feature>
<comment type="caution">
    <text evidence="2">The sequence shown here is derived from an EMBL/GenBank/DDBJ whole genome shotgun (WGS) entry which is preliminary data.</text>
</comment>
<dbReference type="Gene3D" id="1.10.260.40">
    <property type="entry name" value="lambda repressor-like DNA-binding domains"/>
    <property type="match status" value="1"/>
</dbReference>
<name>A0A9W6MAP4_9ACTN</name>
<reference evidence="2" key="2">
    <citation type="submission" date="2023-01" db="EMBL/GenBank/DDBJ databases">
        <authorList>
            <person name="Sun Q."/>
            <person name="Evtushenko L."/>
        </authorList>
    </citation>
    <scope>NUCLEOTIDE SEQUENCE</scope>
    <source>
        <strain evidence="2">VKM Ac-2007</strain>
    </source>
</reference>
<organism evidence="2 3">
    <name type="scientific">Streptosporangium carneum</name>
    <dbReference type="NCBI Taxonomy" id="47481"/>
    <lineage>
        <taxon>Bacteria</taxon>
        <taxon>Bacillati</taxon>
        <taxon>Actinomycetota</taxon>
        <taxon>Actinomycetes</taxon>
        <taxon>Streptosporangiales</taxon>
        <taxon>Streptosporangiaceae</taxon>
        <taxon>Streptosporangium</taxon>
    </lineage>
</organism>
<dbReference type="Pfam" id="PF13560">
    <property type="entry name" value="HTH_31"/>
    <property type="match status" value="1"/>
</dbReference>
<dbReference type="InterPro" id="IPR001387">
    <property type="entry name" value="Cro/C1-type_HTH"/>
</dbReference>
<proteinExistence type="predicted"/>
<sequence>MSEPEGLRLTVTWEFTGRASVERVLGFVERWTAEQVGVDIPELRPVQVQAVDVQLDAASIRRTRAGTALRRRRKALGLTQEELGELAGLSNSAVSNCETGRVTIDSPSYRQLRQALDTAEKARP</sequence>
<dbReference type="RefSeq" id="WP_271215824.1">
    <property type="nucleotide sequence ID" value="NZ_BAAAVD010000006.1"/>
</dbReference>
<dbReference type="AlphaFoldDB" id="A0A9W6MAP4"/>
<evidence type="ECO:0000313" key="2">
    <source>
        <dbReference type="EMBL" id="GLK07271.1"/>
    </source>
</evidence>
<accession>A0A9W6MAP4</accession>
<keyword evidence="3" id="KW-1185">Reference proteome</keyword>
<dbReference type="InterPro" id="IPR010982">
    <property type="entry name" value="Lambda_DNA-bd_dom_sf"/>
</dbReference>
<reference evidence="2" key="1">
    <citation type="journal article" date="2014" name="Int. J. Syst. Evol. Microbiol.">
        <title>Complete genome sequence of Corynebacterium casei LMG S-19264T (=DSM 44701T), isolated from a smear-ripened cheese.</title>
        <authorList>
            <consortium name="US DOE Joint Genome Institute (JGI-PGF)"/>
            <person name="Walter F."/>
            <person name="Albersmeier A."/>
            <person name="Kalinowski J."/>
            <person name="Ruckert C."/>
        </authorList>
    </citation>
    <scope>NUCLEOTIDE SEQUENCE</scope>
    <source>
        <strain evidence="2">VKM Ac-2007</strain>
    </source>
</reference>
<dbReference type="GO" id="GO:0003677">
    <property type="term" value="F:DNA binding"/>
    <property type="evidence" value="ECO:0007669"/>
    <property type="project" value="InterPro"/>
</dbReference>
<dbReference type="Proteomes" id="UP001143474">
    <property type="component" value="Unassembled WGS sequence"/>
</dbReference>
<dbReference type="SUPFAM" id="SSF47413">
    <property type="entry name" value="lambda repressor-like DNA-binding domains"/>
    <property type="match status" value="1"/>
</dbReference>
<dbReference type="EMBL" id="BSEV01000001">
    <property type="protein sequence ID" value="GLK07271.1"/>
    <property type="molecule type" value="Genomic_DNA"/>
</dbReference>
<evidence type="ECO:0000313" key="3">
    <source>
        <dbReference type="Proteomes" id="UP001143474"/>
    </source>
</evidence>